<evidence type="ECO:0000313" key="2">
    <source>
        <dbReference type="EMBL" id="RKS53349.1"/>
    </source>
</evidence>
<name>A0A495PX59_9FLAO</name>
<dbReference type="Proteomes" id="UP000276282">
    <property type="component" value="Unassembled WGS sequence"/>
</dbReference>
<feature type="transmembrane region" description="Helical" evidence="1">
    <location>
        <begin position="37"/>
        <end position="59"/>
    </location>
</feature>
<feature type="transmembrane region" description="Helical" evidence="1">
    <location>
        <begin position="166"/>
        <end position="191"/>
    </location>
</feature>
<sequence length="211" mass="25366">MDELDLLKRDWNRQQGNYPKLSFDEIYKMIWKRSHSIVKWIFYISIIELIFATILNIAFSGDKYWEDIEKNNLKEIVTVLYILSYAITFYFIYRFYKNYKMISTTDDAATLMKNILRTRKTVKYYIAYVLISTGATAIGLFSYMLLNHTNPDAKEISKYSFEMMDWVKFIGISVLILTLFLGLIWVFYRLLYGILLRRLKKNYIELKKLEM</sequence>
<evidence type="ECO:0000256" key="1">
    <source>
        <dbReference type="SAM" id="Phobius"/>
    </source>
</evidence>
<keyword evidence="1" id="KW-0472">Membrane</keyword>
<keyword evidence="1" id="KW-0812">Transmembrane</keyword>
<feature type="transmembrane region" description="Helical" evidence="1">
    <location>
        <begin position="125"/>
        <end position="146"/>
    </location>
</feature>
<protein>
    <submittedName>
        <fullName evidence="2">Uncharacterized protein</fullName>
    </submittedName>
</protein>
<accession>A0A495PX59</accession>
<keyword evidence="3" id="KW-1185">Reference proteome</keyword>
<keyword evidence="1" id="KW-1133">Transmembrane helix</keyword>
<comment type="caution">
    <text evidence="2">The sequence shown here is derived from an EMBL/GenBank/DDBJ whole genome shotgun (WGS) entry which is preliminary data.</text>
</comment>
<feature type="transmembrane region" description="Helical" evidence="1">
    <location>
        <begin position="79"/>
        <end position="96"/>
    </location>
</feature>
<proteinExistence type="predicted"/>
<dbReference type="OrthoDB" id="709028at2"/>
<organism evidence="2 3">
    <name type="scientific">Gillisia mitskevichiae</name>
    <dbReference type="NCBI Taxonomy" id="270921"/>
    <lineage>
        <taxon>Bacteria</taxon>
        <taxon>Pseudomonadati</taxon>
        <taxon>Bacteroidota</taxon>
        <taxon>Flavobacteriia</taxon>
        <taxon>Flavobacteriales</taxon>
        <taxon>Flavobacteriaceae</taxon>
        <taxon>Gillisia</taxon>
    </lineage>
</organism>
<dbReference type="AlphaFoldDB" id="A0A495PX59"/>
<dbReference type="EMBL" id="RBLG01000002">
    <property type="protein sequence ID" value="RKS53349.1"/>
    <property type="molecule type" value="Genomic_DNA"/>
</dbReference>
<dbReference type="RefSeq" id="WP_121345451.1">
    <property type="nucleotide sequence ID" value="NZ_RBLG01000002.1"/>
</dbReference>
<evidence type="ECO:0000313" key="3">
    <source>
        <dbReference type="Proteomes" id="UP000276282"/>
    </source>
</evidence>
<reference evidence="2 3" key="1">
    <citation type="submission" date="2018-10" db="EMBL/GenBank/DDBJ databases">
        <title>Genomic Encyclopedia of Archaeal and Bacterial Type Strains, Phase II (KMG-II): from individual species to whole genera.</title>
        <authorList>
            <person name="Goeker M."/>
        </authorList>
    </citation>
    <scope>NUCLEOTIDE SEQUENCE [LARGE SCALE GENOMIC DNA]</scope>
    <source>
        <strain evidence="2 3">DSM 19839</strain>
    </source>
</reference>
<gene>
    <name evidence="2" type="ORF">BC962_1599</name>
</gene>